<feature type="non-terminal residue" evidence="1">
    <location>
        <position position="50"/>
    </location>
</feature>
<gene>
    <name evidence="1" type="ORF">ElyMa_001119900</name>
</gene>
<comment type="caution">
    <text evidence="1">The sequence shown here is derived from an EMBL/GenBank/DDBJ whole genome shotgun (WGS) entry which is preliminary data.</text>
</comment>
<proteinExistence type="predicted"/>
<reference evidence="1 2" key="1">
    <citation type="journal article" date="2021" name="Elife">
        <title>Chloroplast acquisition without the gene transfer in kleptoplastic sea slugs, Plakobranchus ocellatus.</title>
        <authorList>
            <person name="Maeda T."/>
            <person name="Takahashi S."/>
            <person name="Yoshida T."/>
            <person name="Shimamura S."/>
            <person name="Takaki Y."/>
            <person name="Nagai Y."/>
            <person name="Toyoda A."/>
            <person name="Suzuki Y."/>
            <person name="Arimoto A."/>
            <person name="Ishii H."/>
            <person name="Satoh N."/>
            <person name="Nishiyama T."/>
            <person name="Hasebe M."/>
            <person name="Maruyama T."/>
            <person name="Minagawa J."/>
            <person name="Obokata J."/>
            <person name="Shigenobu S."/>
        </authorList>
    </citation>
    <scope>NUCLEOTIDE SEQUENCE [LARGE SCALE GENOMIC DNA]</scope>
</reference>
<dbReference type="Proteomes" id="UP000762676">
    <property type="component" value="Unassembled WGS sequence"/>
</dbReference>
<protein>
    <submittedName>
        <fullName evidence="1">Coiled-coil domain-containing protein 108-like</fullName>
    </submittedName>
</protein>
<accession>A0AAV4HVV8</accession>
<keyword evidence="2" id="KW-1185">Reference proteome</keyword>
<dbReference type="EMBL" id="BMAT01002235">
    <property type="protein sequence ID" value="GFS02324.1"/>
    <property type="molecule type" value="Genomic_DNA"/>
</dbReference>
<evidence type="ECO:0000313" key="2">
    <source>
        <dbReference type="Proteomes" id="UP000762676"/>
    </source>
</evidence>
<name>A0AAV4HVV8_9GAST</name>
<sequence length="50" mass="5897">MQRIREIPAIDEYFNDGYHSDIVNIVPHVSLDINVIDFGNCHRLNMPEER</sequence>
<evidence type="ECO:0000313" key="1">
    <source>
        <dbReference type="EMBL" id="GFS02324.1"/>
    </source>
</evidence>
<organism evidence="1 2">
    <name type="scientific">Elysia marginata</name>
    <dbReference type="NCBI Taxonomy" id="1093978"/>
    <lineage>
        <taxon>Eukaryota</taxon>
        <taxon>Metazoa</taxon>
        <taxon>Spiralia</taxon>
        <taxon>Lophotrochozoa</taxon>
        <taxon>Mollusca</taxon>
        <taxon>Gastropoda</taxon>
        <taxon>Heterobranchia</taxon>
        <taxon>Euthyneura</taxon>
        <taxon>Panpulmonata</taxon>
        <taxon>Sacoglossa</taxon>
        <taxon>Placobranchoidea</taxon>
        <taxon>Plakobranchidae</taxon>
        <taxon>Elysia</taxon>
    </lineage>
</organism>
<dbReference type="AlphaFoldDB" id="A0AAV4HVV8"/>